<sequence>MRAQEQGLLNGRGSRRRWWGGGGGRRACQGRAAPVDERFLKDLDRVLVLHRRAVMPYAAYARKRRGPSDEREVEQYARLVGQACAERMLLYRA</sequence>
<feature type="region of interest" description="Disordered" evidence="1">
    <location>
        <begin position="1"/>
        <end position="26"/>
    </location>
</feature>
<keyword evidence="3" id="KW-1185">Reference proteome</keyword>
<protein>
    <submittedName>
        <fullName evidence="2">Uncharacterized protein</fullName>
    </submittedName>
</protein>
<accession>A0A9D3LKZ4</accession>
<dbReference type="EMBL" id="JAFIRN010000018">
    <property type="protein sequence ID" value="KAG5831384.1"/>
    <property type="molecule type" value="Genomic_DNA"/>
</dbReference>
<name>A0A9D3LKZ4_ANGAN</name>
<dbReference type="AlphaFoldDB" id="A0A9D3LKZ4"/>
<evidence type="ECO:0000256" key="1">
    <source>
        <dbReference type="SAM" id="MobiDB-lite"/>
    </source>
</evidence>
<organism evidence="2 3">
    <name type="scientific">Anguilla anguilla</name>
    <name type="common">European freshwater eel</name>
    <name type="synonym">Muraena anguilla</name>
    <dbReference type="NCBI Taxonomy" id="7936"/>
    <lineage>
        <taxon>Eukaryota</taxon>
        <taxon>Metazoa</taxon>
        <taxon>Chordata</taxon>
        <taxon>Craniata</taxon>
        <taxon>Vertebrata</taxon>
        <taxon>Euteleostomi</taxon>
        <taxon>Actinopterygii</taxon>
        <taxon>Neopterygii</taxon>
        <taxon>Teleostei</taxon>
        <taxon>Anguilliformes</taxon>
        <taxon>Anguillidae</taxon>
        <taxon>Anguilla</taxon>
    </lineage>
</organism>
<evidence type="ECO:0000313" key="3">
    <source>
        <dbReference type="Proteomes" id="UP001044222"/>
    </source>
</evidence>
<reference evidence="2" key="1">
    <citation type="submission" date="2021-01" db="EMBL/GenBank/DDBJ databases">
        <title>A chromosome-scale assembly of European eel, Anguilla anguilla.</title>
        <authorList>
            <person name="Henkel C."/>
            <person name="Jong-Raadsen S.A."/>
            <person name="Dufour S."/>
            <person name="Weltzien F.-A."/>
            <person name="Palstra A.P."/>
            <person name="Pelster B."/>
            <person name="Spaink H.P."/>
            <person name="Van Den Thillart G.E."/>
            <person name="Jansen H."/>
            <person name="Zahm M."/>
            <person name="Klopp C."/>
            <person name="Cedric C."/>
            <person name="Louis A."/>
            <person name="Berthelot C."/>
            <person name="Parey E."/>
            <person name="Roest Crollius H."/>
            <person name="Montfort J."/>
            <person name="Robinson-Rechavi M."/>
            <person name="Bucao C."/>
            <person name="Bouchez O."/>
            <person name="Gislard M."/>
            <person name="Lluch J."/>
            <person name="Milhes M."/>
            <person name="Lampietro C."/>
            <person name="Lopez Roques C."/>
            <person name="Donnadieu C."/>
            <person name="Braasch I."/>
            <person name="Desvignes T."/>
            <person name="Postlethwait J."/>
            <person name="Bobe J."/>
            <person name="Guiguen Y."/>
            <person name="Dirks R."/>
        </authorList>
    </citation>
    <scope>NUCLEOTIDE SEQUENCE</scope>
    <source>
        <strain evidence="2">Tag_6206</strain>
        <tissue evidence="2">Liver</tissue>
    </source>
</reference>
<proteinExistence type="predicted"/>
<evidence type="ECO:0000313" key="2">
    <source>
        <dbReference type="EMBL" id="KAG5831384.1"/>
    </source>
</evidence>
<dbReference type="Proteomes" id="UP001044222">
    <property type="component" value="Chromosome 18"/>
</dbReference>
<gene>
    <name evidence="2" type="ORF">ANANG_G00303180</name>
</gene>
<comment type="caution">
    <text evidence="2">The sequence shown here is derived from an EMBL/GenBank/DDBJ whole genome shotgun (WGS) entry which is preliminary data.</text>
</comment>